<keyword evidence="16" id="KW-1185">Reference proteome</keyword>
<dbReference type="GO" id="GO:0005886">
    <property type="term" value="C:plasma membrane"/>
    <property type="evidence" value="ECO:0007669"/>
    <property type="project" value="UniProtKB-SubCell"/>
</dbReference>
<evidence type="ECO:0000256" key="12">
    <source>
        <dbReference type="ARBA" id="ARBA00033708"/>
    </source>
</evidence>
<comment type="subcellular location">
    <subcellularLocation>
        <location evidence="1">Cell membrane</location>
        <topology evidence="1">Multi-pass membrane protein</topology>
    </subcellularLocation>
</comment>
<accession>A0A7X4VW14</accession>
<evidence type="ECO:0000256" key="14">
    <source>
        <dbReference type="SAM" id="Phobius"/>
    </source>
</evidence>
<feature type="transmembrane region" description="Helical" evidence="14">
    <location>
        <begin position="6"/>
        <end position="25"/>
    </location>
</feature>
<proteinExistence type="inferred from homology"/>
<dbReference type="InterPro" id="IPR001734">
    <property type="entry name" value="Na/solute_symporter"/>
</dbReference>
<evidence type="ECO:0000256" key="9">
    <source>
        <dbReference type="ARBA" id="ARBA00023065"/>
    </source>
</evidence>
<gene>
    <name evidence="15" type="ORF">GRB80_00610</name>
</gene>
<reference evidence="15 16" key="1">
    <citation type="submission" date="2019-12" db="EMBL/GenBank/DDBJ databases">
        <title>Draft genome sequencing of Halomonas icarensis D1-1.</title>
        <authorList>
            <person name="Pandiyan K."/>
            <person name="Kushwaha P."/>
            <person name="Gowdham M."/>
            <person name="Chakdar H."/>
            <person name="Singh A."/>
            <person name="Kumar M."/>
            <person name="Saxena A.K."/>
        </authorList>
    </citation>
    <scope>NUCLEOTIDE SEQUENCE [LARGE SCALE GENOMIC DNA]</scope>
    <source>
        <strain evidence="15 16">D1-1</strain>
    </source>
</reference>
<feature type="transmembrane region" description="Helical" evidence="14">
    <location>
        <begin position="157"/>
        <end position="175"/>
    </location>
</feature>
<dbReference type="AlphaFoldDB" id="A0A7X4VW14"/>
<evidence type="ECO:0000256" key="10">
    <source>
        <dbReference type="ARBA" id="ARBA00023136"/>
    </source>
</evidence>
<organism evidence="15 16">
    <name type="scientific">Halomonas icarae</name>
    <dbReference type="NCBI Taxonomy" id="2691040"/>
    <lineage>
        <taxon>Bacteria</taxon>
        <taxon>Pseudomonadati</taxon>
        <taxon>Pseudomonadota</taxon>
        <taxon>Gammaproteobacteria</taxon>
        <taxon>Oceanospirillales</taxon>
        <taxon>Halomonadaceae</taxon>
        <taxon>Halomonas</taxon>
    </lineage>
</organism>
<dbReference type="GO" id="GO:0006814">
    <property type="term" value="P:sodium ion transport"/>
    <property type="evidence" value="ECO:0007669"/>
    <property type="project" value="UniProtKB-KW"/>
</dbReference>
<dbReference type="Proteomes" id="UP000448235">
    <property type="component" value="Unassembled WGS sequence"/>
</dbReference>
<evidence type="ECO:0000256" key="6">
    <source>
        <dbReference type="ARBA" id="ARBA00022847"/>
    </source>
</evidence>
<keyword evidence="6" id="KW-0769">Symport</keyword>
<evidence type="ECO:0000313" key="16">
    <source>
        <dbReference type="Proteomes" id="UP000448235"/>
    </source>
</evidence>
<keyword evidence="10 14" id="KW-0472">Membrane</keyword>
<evidence type="ECO:0000256" key="5">
    <source>
        <dbReference type="ARBA" id="ARBA00022692"/>
    </source>
</evidence>
<evidence type="ECO:0000313" key="15">
    <source>
        <dbReference type="EMBL" id="NAW11350.1"/>
    </source>
</evidence>
<keyword evidence="3" id="KW-0813">Transport</keyword>
<evidence type="ECO:0000256" key="1">
    <source>
        <dbReference type="ARBA" id="ARBA00004651"/>
    </source>
</evidence>
<dbReference type="PRINTS" id="PR00447">
    <property type="entry name" value="NATRESASSCMP"/>
</dbReference>
<feature type="transmembrane region" description="Helical" evidence="14">
    <location>
        <begin position="447"/>
        <end position="464"/>
    </location>
</feature>
<dbReference type="PANTHER" id="PTHR48086">
    <property type="entry name" value="SODIUM/PROLINE SYMPORTER-RELATED"/>
    <property type="match status" value="1"/>
</dbReference>
<dbReference type="EMBL" id="WUTS01000001">
    <property type="protein sequence ID" value="NAW11350.1"/>
    <property type="molecule type" value="Genomic_DNA"/>
</dbReference>
<evidence type="ECO:0000256" key="7">
    <source>
        <dbReference type="ARBA" id="ARBA00022989"/>
    </source>
</evidence>
<keyword evidence="11" id="KW-0739">Sodium transport</keyword>
<dbReference type="RefSeq" id="WP_161422182.1">
    <property type="nucleotide sequence ID" value="NZ_JARWMY010000002.1"/>
</dbReference>
<dbReference type="CDD" id="cd10322">
    <property type="entry name" value="SLC5sbd"/>
    <property type="match status" value="1"/>
</dbReference>
<dbReference type="GO" id="GO:0015293">
    <property type="term" value="F:symporter activity"/>
    <property type="evidence" value="ECO:0007669"/>
    <property type="project" value="UniProtKB-KW"/>
</dbReference>
<dbReference type="GO" id="GO:0046873">
    <property type="term" value="F:metal ion transmembrane transporter activity"/>
    <property type="evidence" value="ECO:0007669"/>
    <property type="project" value="InterPro"/>
</dbReference>
<feature type="transmembrane region" description="Helical" evidence="14">
    <location>
        <begin position="240"/>
        <end position="259"/>
    </location>
</feature>
<evidence type="ECO:0000256" key="13">
    <source>
        <dbReference type="RuleBase" id="RU362091"/>
    </source>
</evidence>
<feature type="transmembrane region" description="Helical" evidence="14">
    <location>
        <begin position="125"/>
        <end position="151"/>
    </location>
</feature>
<evidence type="ECO:0000256" key="3">
    <source>
        <dbReference type="ARBA" id="ARBA00022448"/>
    </source>
</evidence>
<keyword evidence="5 14" id="KW-0812">Transmembrane</keyword>
<feature type="transmembrane region" description="Helical" evidence="14">
    <location>
        <begin position="367"/>
        <end position="385"/>
    </location>
</feature>
<dbReference type="InterPro" id="IPR050277">
    <property type="entry name" value="Sodium:Solute_Symporter"/>
</dbReference>
<keyword evidence="4" id="KW-1003">Cell membrane</keyword>
<comment type="catalytic activity">
    <reaction evidence="12">
        <text>L-proline(in) + Na(+)(in) = L-proline(out) + Na(+)(out)</text>
        <dbReference type="Rhea" id="RHEA:28967"/>
        <dbReference type="ChEBI" id="CHEBI:29101"/>
        <dbReference type="ChEBI" id="CHEBI:60039"/>
    </reaction>
</comment>
<evidence type="ECO:0000256" key="8">
    <source>
        <dbReference type="ARBA" id="ARBA00023053"/>
    </source>
</evidence>
<feature type="transmembrane region" description="Helical" evidence="14">
    <location>
        <begin position="280"/>
        <end position="299"/>
    </location>
</feature>
<sequence>MTSSLPLIITLGYVAIAMVIGLRARGGRSMSSLEEWGVAGRSMGPVTLYLLIAAGSVSAYTFMGAPGWAYAKGIPVFYVAIYLAYLALVAWYFGPKVWAFGERFGHVTQASAIADRYQSPALGALAALVMSVGSVAYAVLQTIGSAYILFVMSGGRIPIWAGVILVLSCIAVYLYASGQRAIGKTNAFQGVLMLIVAWCIGLWATHSATGSWSFGAVFARLQREHPEFLTLPGASGDMSFAFWTTSILVSMVSFMPPVWTQWMSASSARTIRRSATWLPTYYLVILPMVVVGFIGIFSLPELARADTVALEYAMQHLPALLVGLLGAGTLAASMSSCEPFLHSVALTCSRDVLQPALKLSDRQAGRLARWLLFPLMALVVAPLAIAEPGNLVMILLIGLGFASQVLPAFVGMFLWPRATRAGVAAGILAGFVITVAFTTLWPHPLGIHAGFWGLLVNLPLFVLVSRVTTPTEAAVVERFFRIAAPWRYRSVARRSSSLTPATAGAAPVSARREEP</sequence>
<evidence type="ECO:0000256" key="4">
    <source>
        <dbReference type="ARBA" id="ARBA00022475"/>
    </source>
</evidence>
<keyword evidence="8" id="KW-0915">Sodium</keyword>
<dbReference type="InterPro" id="IPR038377">
    <property type="entry name" value="Na/Glc_symporter_sf"/>
</dbReference>
<evidence type="ECO:0000256" key="11">
    <source>
        <dbReference type="ARBA" id="ARBA00023201"/>
    </source>
</evidence>
<dbReference type="PANTHER" id="PTHR48086:SF3">
    <property type="entry name" value="SODIUM_PROLINE SYMPORTER"/>
    <property type="match status" value="1"/>
</dbReference>
<dbReference type="InterPro" id="IPR001046">
    <property type="entry name" value="NRAMP_fam"/>
</dbReference>
<feature type="transmembrane region" description="Helical" evidence="14">
    <location>
        <begin position="391"/>
        <end position="415"/>
    </location>
</feature>
<feature type="transmembrane region" description="Helical" evidence="14">
    <location>
        <begin position="319"/>
        <end position="346"/>
    </location>
</feature>
<comment type="similarity">
    <text evidence="2 13">Belongs to the sodium:solute symporter (SSF) (TC 2.A.21) family.</text>
</comment>
<protein>
    <submittedName>
        <fullName evidence="15">Sodium:solute symporter family protein</fullName>
    </submittedName>
</protein>
<feature type="transmembrane region" description="Helical" evidence="14">
    <location>
        <begin position="46"/>
        <end position="70"/>
    </location>
</feature>
<keyword evidence="9" id="KW-0406">Ion transport</keyword>
<dbReference type="Gene3D" id="1.20.1730.10">
    <property type="entry name" value="Sodium/glucose cotransporter"/>
    <property type="match status" value="1"/>
</dbReference>
<name>A0A7X4VW14_9GAMM</name>
<feature type="transmembrane region" description="Helical" evidence="14">
    <location>
        <begin position="76"/>
        <end position="94"/>
    </location>
</feature>
<keyword evidence="7 14" id="KW-1133">Transmembrane helix</keyword>
<dbReference type="PROSITE" id="PS50283">
    <property type="entry name" value="NA_SOLUT_SYMP_3"/>
    <property type="match status" value="1"/>
</dbReference>
<comment type="caution">
    <text evidence="15">The sequence shown here is derived from an EMBL/GenBank/DDBJ whole genome shotgun (WGS) entry which is preliminary data.</text>
</comment>
<feature type="transmembrane region" description="Helical" evidence="14">
    <location>
        <begin position="422"/>
        <end position="441"/>
    </location>
</feature>
<feature type="transmembrane region" description="Helical" evidence="14">
    <location>
        <begin position="187"/>
        <end position="205"/>
    </location>
</feature>
<evidence type="ECO:0000256" key="2">
    <source>
        <dbReference type="ARBA" id="ARBA00006434"/>
    </source>
</evidence>
<dbReference type="Pfam" id="PF00474">
    <property type="entry name" value="SSF"/>
    <property type="match status" value="1"/>
</dbReference>